<dbReference type="InterPro" id="IPR050932">
    <property type="entry name" value="TM2D1-3-like"/>
</dbReference>
<accession>A0ABN2PZV7</accession>
<evidence type="ECO:0000256" key="1">
    <source>
        <dbReference type="ARBA" id="ARBA00004141"/>
    </source>
</evidence>
<dbReference type="Proteomes" id="UP001499954">
    <property type="component" value="Unassembled WGS sequence"/>
</dbReference>
<evidence type="ECO:0000256" key="5">
    <source>
        <dbReference type="ARBA" id="ARBA00023136"/>
    </source>
</evidence>
<keyword evidence="6" id="KW-0325">Glycoprotein</keyword>
<dbReference type="PANTHER" id="PTHR21016">
    <property type="entry name" value="BETA-AMYLOID BINDING PROTEIN-RELATED"/>
    <property type="match status" value="1"/>
</dbReference>
<dbReference type="InterPro" id="IPR007829">
    <property type="entry name" value="TM2"/>
</dbReference>
<comment type="caution">
    <text evidence="10">The sequence shown here is derived from an EMBL/GenBank/DDBJ whole genome shotgun (WGS) entry which is preliminary data.</text>
</comment>
<keyword evidence="2 8" id="KW-0812">Transmembrane</keyword>
<feature type="transmembrane region" description="Helical" evidence="8">
    <location>
        <begin position="132"/>
        <end position="151"/>
    </location>
</feature>
<evidence type="ECO:0000256" key="4">
    <source>
        <dbReference type="ARBA" id="ARBA00022989"/>
    </source>
</evidence>
<reference evidence="10 11" key="1">
    <citation type="journal article" date="2019" name="Int. J. Syst. Evol. Microbiol.">
        <title>The Global Catalogue of Microorganisms (GCM) 10K type strain sequencing project: providing services to taxonomists for standard genome sequencing and annotation.</title>
        <authorList>
            <consortium name="The Broad Institute Genomics Platform"/>
            <consortium name="The Broad Institute Genome Sequencing Center for Infectious Disease"/>
            <person name="Wu L."/>
            <person name="Ma J."/>
        </authorList>
    </citation>
    <scope>NUCLEOTIDE SEQUENCE [LARGE SCALE GENOMIC DNA]</scope>
    <source>
        <strain evidence="10 11">JCM 13584</strain>
    </source>
</reference>
<evidence type="ECO:0000256" key="7">
    <source>
        <dbReference type="SAM" id="MobiDB-lite"/>
    </source>
</evidence>
<evidence type="ECO:0000256" key="3">
    <source>
        <dbReference type="ARBA" id="ARBA00022729"/>
    </source>
</evidence>
<feature type="region of interest" description="Disordered" evidence="7">
    <location>
        <begin position="1"/>
        <end position="37"/>
    </location>
</feature>
<evidence type="ECO:0000256" key="8">
    <source>
        <dbReference type="SAM" id="Phobius"/>
    </source>
</evidence>
<feature type="transmembrane region" description="Helical" evidence="8">
    <location>
        <begin position="89"/>
        <end position="111"/>
    </location>
</feature>
<feature type="domain" description="TM2" evidence="9">
    <location>
        <begin position="60"/>
        <end position="108"/>
    </location>
</feature>
<keyword evidence="3" id="KW-0732">Signal</keyword>
<dbReference type="Pfam" id="PF05154">
    <property type="entry name" value="TM2"/>
    <property type="match status" value="1"/>
</dbReference>
<feature type="compositionally biased region" description="Pro residues" evidence="7">
    <location>
        <begin position="1"/>
        <end position="31"/>
    </location>
</feature>
<dbReference type="EMBL" id="BAAAMK010000001">
    <property type="protein sequence ID" value="GAA1938930.1"/>
    <property type="molecule type" value="Genomic_DNA"/>
</dbReference>
<proteinExistence type="predicted"/>
<dbReference type="PANTHER" id="PTHR21016:SF4">
    <property type="entry name" value="TM2 DOMAIN-CONTAINING PROTEIN 2"/>
    <property type="match status" value="1"/>
</dbReference>
<protein>
    <recommendedName>
        <fullName evidence="9">TM2 domain-containing protein</fullName>
    </recommendedName>
</protein>
<evidence type="ECO:0000259" key="9">
    <source>
        <dbReference type="Pfam" id="PF05154"/>
    </source>
</evidence>
<dbReference type="RefSeq" id="WP_344313603.1">
    <property type="nucleotide sequence ID" value="NZ_BAAAMK010000001.1"/>
</dbReference>
<evidence type="ECO:0000256" key="6">
    <source>
        <dbReference type="ARBA" id="ARBA00023180"/>
    </source>
</evidence>
<evidence type="ECO:0000256" key="2">
    <source>
        <dbReference type="ARBA" id="ARBA00022692"/>
    </source>
</evidence>
<sequence>MSDPTNPPSPPAQPPTPPQPYGAAPTPPPAAPAAAPAPYGSAPYGAAPQAYAPPAASVGQKSFIATWLFAWLLGFWGVDRFYLGKVGTGIAKLLTLGGLGVWVLVDLILVLTGAQRDIRGQRLEGYDQHKKVAWIVTGAVIALGLVINIISGATAGARLASDAADAPTAVVAEADAAADAETAEAEAPAEPVETAQTWADEAFGTFAPVTQTGAGDTLITLPATAGIVTATHDGSANFAISVLDSANGSTGELPVNTIGAYSGTTAYGFTSYSDPATLQVTADGNWSITISPVSSAPMLASSGTGDAVFLYDGGAAGLTATHSGSANFVIIEETADAFSMGLLVNEIGAYSGTVPLSAGPSAISVQADGSWTLAVG</sequence>
<evidence type="ECO:0000313" key="10">
    <source>
        <dbReference type="EMBL" id="GAA1938930.1"/>
    </source>
</evidence>
<keyword evidence="11" id="KW-1185">Reference proteome</keyword>
<evidence type="ECO:0000313" key="11">
    <source>
        <dbReference type="Proteomes" id="UP001499954"/>
    </source>
</evidence>
<keyword evidence="5 8" id="KW-0472">Membrane</keyword>
<name>A0ABN2PZV7_9MICO</name>
<comment type="subcellular location">
    <subcellularLocation>
        <location evidence="1">Membrane</location>
        <topology evidence="1">Multi-pass membrane protein</topology>
    </subcellularLocation>
</comment>
<gene>
    <name evidence="10" type="ORF">GCM10009717_01650</name>
</gene>
<organism evidence="10 11">
    <name type="scientific">Agromyces allii</name>
    <dbReference type="NCBI Taxonomy" id="393607"/>
    <lineage>
        <taxon>Bacteria</taxon>
        <taxon>Bacillati</taxon>
        <taxon>Actinomycetota</taxon>
        <taxon>Actinomycetes</taxon>
        <taxon>Micrococcales</taxon>
        <taxon>Microbacteriaceae</taxon>
        <taxon>Agromyces</taxon>
    </lineage>
</organism>
<keyword evidence="4 8" id="KW-1133">Transmembrane helix</keyword>